<organism evidence="2 3">
    <name type="scientific">Cerrena zonata</name>
    <dbReference type="NCBI Taxonomy" id="2478898"/>
    <lineage>
        <taxon>Eukaryota</taxon>
        <taxon>Fungi</taxon>
        <taxon>Dikarya</taxon>
        <taxon>Basidiomycota</taxon>
        <taxon>Agaricomycotina</taxon>
        <taxon>Agaricomycetes</taxon>
        <taxon>Polyporales</taxon>
        <taxon>Cerrenaceae</taxon>
        <taxon>Cerrena</taxon>
    </lineage>
</organism>
<sequence length="170" mass="18934">MMDNAAPHEHDMTIIIKSEEQPEESFLHASTPPATIPRDADMPPSPGERTPTPPPRIDLGGDEDEEEQKPKPILKLSYEGFNVNGKCLCVIVEPYPPLPAVRHFVPSGGAAQRARTPLFLPGYDDERDRSETPAPFAGPQRNLPPVPLFLDDPEDNEDDDDGIRWRHVRS</sequence>
<feature type="compositionally biased region" description="Basic and acidic residues" evidence="1">
    <location>
        <begin position="1"/>
        <end position="20"/>
    </location>
</feature>
<dbReference type="AlphaFoldDB" id="A0AAW0GR85"/>
<comment type="caution">
    <text evidence="2">The sequence shown here is derived from an EMBL/GenBank/DDBJ whole genome shotgun (WGS) entry which is preliminary data.</text>
</comment>
<proteinExistence type="predicted"/>
<feature type="compositionally biased region" description="Acidic residues" evidence="1">
    <location>
        <begin position="151"/>
        <end position="161"/>
    </location>
</feature>
<name>A0AAW0GR85_9APHY</name>
<gene>
    <name evidence="2" type="ORF">QCA50_000557</name>
</gene>
<evidence type="ECO:0000313" key="3">
    <source>
        <dbReference type="Proteomes" id="UP001385951"/>
    </source>
</evidence>
<feature type="compositionally biased region" description="Pro residues" evidence="1">
    <location>
        <begin position="43"/>
        <end position="56"/>
    </location>
</feature>
<feature type="region of interest" description="Disordered" evidence="1">
    <location>
        <begin position="1"/>
        <end position="72"/>
    </location>
</feature>
<protein>
    <submittedName>
        <fullName evidence="2">Uncharacterized protein</fullName>
    </submittedName>
</protein>
<keyword evidence="3" id="KW-1185">Reference proteome</keyword>
<evidence type="ECO:0000313" key="2">
    <source>
        <dbReference type="EMBL" id="KAK7695918.1"/>
    </source>
</evidence>
<evidence type="ECO:0000256" key="1">
    <source>
        <dbReference type="SAM" id="MobiDB-lite"/>
    </source>
</evidence>
<reference evidence="2 3" key="1">
    <citation type="submission" date="2022-09" db="EMBL/GenBank/DDBJ databases">
        <authorList>
            <person name="Palmer J.M."/>
        </authorList>
    </citation>
    <scope>NUCLEOTIDE SEQUENCE [LARGE SCALE GENOMIC DNA]</scope>
    <source>
        <strain evidence="2 3">DSM 7382</strain>
    </source>
</reference>
<feature type="region of interest" description="Disordered" evidence="1">
    <location>
        <begin position="107"/>
        <end position="170"/>
    </location>
</feature>
<accession>A0AAW0GR85</accession>
<dbReference type="EMBL" id="JASBNA010000001">
    <property type="protein sequence ID" value="KAK7695918.1"/>
    <property type="molecule type" value="Genomic_DNA"/>
</dbReference>
<dbReference type="Proteomes" id="UP001385951">
    <property type="component" value="Unassembled WGS sequence"/>
</dbReference>